<proteinExistence type="predicted"/>
<evidence type="ECO:0000256" key="1">
    <source>
        <dbReference type="SAM" id="MobiDB-lite"/>
    </source>
</evidence>
<comment type="caution">
    <text evidence="2">The sequence shown here is derived from an EMBL/GenBank/DDBJ whole genome shotgun (WGS) entry which is preliminary data.</text>
</comment>
<name>A0AA38RRC0_9PEZI</name>
<dbReference type="AlphaFoldDB" id="A0AA38RRC0"/>
<feature type="region of interest" description="Disordered" evidence="1">
    <location>
        <begin position="1"/>
        <end position="21"/>
    </location>
</feature>
<evidence type="ECO:0000313" key="2">
    <source>
        <dbReference type="EMBL" id="KAJ9155338.1"/>
    </source>
</evidence>
<sequence>MDTIVTELPEPDTPPGPLPGPLLPEVRTVQRRCLVRDYLELDFLQAETLEEDFLDQVYLEPSCLEWELLEPEYPEQDRLKSTFLWGFLQKEHLERNCLAKGCLAMEFPAMNCLVLETKAEKVGQKLEGGKSRELGYLVRILQGMEVLRMGWQALEIMEMEFRVSESRLMGHREGDFQAIGSRAQRKTPTRLVVKDLQVWAWQKMGVRLLGFQAAAAAAGEIRYQAIVKELQERELQRINSQEAEFQLKIQRNQPQMLEEPELELTR</sequence>
<gene>
    <name evidence="2" type="ORF">NKR23_g1845</name>
</gene>
<feature type="compositionally biased region" description="Pro residues" evidence="1">
    <location>
        <begin position="11"/>
        <end position="21"/>
    </location>
</feature>
<protein>
    <submittedName>
        <fullName evidence="2">Uncharacterized protein</fullName>
    </submittedName>
</protein>
<dbReference type="EMBL" id="JANBVO010000003">
    <property type="protein sequence ID" value="KAJ9155338.1"/>
    <property type="molecule type" value="Genomic_DNA"/>
</dbReference>
<accession>A0AA38RRC0</accession>
<evidence type="ECO:0000313" key="3">
    <source>
        <dbReference type="Proteomes" id="UP001174694"/>
    </source>
</evidence>
<keyword evidence="3" id="KW-1185">Reference proteome</keyword>
<organism evidence="2 3">
    <name type="scientific">Pleurostoma richardsiae</name>
    <dbReference type="NCBI Taxonomy" id="41990"/>
    <lineage>
        <taxon>Eukaryota</taxon>
        <taxon>Fungi</taxon>
        <taxon>Dikarya</taxon>
        <taxon>Ascomycota</taxon>
        <taxon>Pezizomycotina</taxon>
        <taxon>Sordariomycetes</taxon>
        <taxon>Sordariomycetidae</taxon>
        <taxon>Calosphaeriales</taxon>
        <taxon>Pleurostomataceae</taxon>
        <taxon>Pleurostoma</taxon>
    </lineage>
</organism>
<reference evidence="2" key="1">
    <citation type="submission" date="2022-07" db="EMBL/GenBank/DDBJ databases">
        <title>Fungi with potential for degradation of polypropylene.</title>
        <authorList>
            <person name="Gostincar C."/>
        </authorList>
    </citation>
    <scope>NUCLEOTIDE SEQUENCE</scope>
    <source>
        <strain evidence="2">EXF-13308</strain>
    </source>
</reference>
<dbReference type="Proteomes" id="UP001174694">
    <property type="component" value="Unassembled WGS sequence"/>
</dbReference>